<dbReference type="Proteomes" id="UP000796104">
    <property type="component" value="Unassembled WGS sequence"/>
</dbReference>
<feature type="domain" description="DUF4435" evidence="1">
    <location>
        <begin position="32"/>
        <end position="269"/>
    </location>
</feature>
<dbReference type="RefSeq" id="WP_139494632.1">
    <property type="nucleotide sequence ID" value="NZ_CAWORL010000008.1"/>
</dbReference>
<evidence type="ECO:0000259" key="1">
    <source>
        <dbReference type="Pfam" id="PF14491"/>
    </source>
</evidence>
<dbReference type="Pfam" id="PF14491">
    <property type="entry name" value="DUF4435"/>
    <property type="match status" value="1"/>
</dbReference>
<gene>
    <name evidence="2" type="ORF">CF123_12490</name>
</gene>
<reference evidence="2" key="1">
    <citation type="submission" date="2017-10" db="EMBL/GenBank/DDBJ databases">
        <authorList>
            <person name="Colston S.M."/>
            <person name="Graf J."/>
        </authorList>
    </citation>
    <scope>NUCLEOTIDE SEQUENCE</scope>
    <source>
        <strain evidence="2">BAQ071013-135</strain>
    </source>
</reference>
<comment type="caution">
    <text evidence="2">The sequence shown here is derived from an EMBL/GenBank/DDBJ whole genome shotgun (WGS) entry which is preliminary data.</text>
</comment>
<sequence>MSEHLNYLLNPEYINAYIHITSDDSKNVPGGFIYVESEADKQFWSRLLKGFAKKKYEFKIQAKEKRAVRGKRALEDMYLQANEKALVAVDSDFDYISPNRSASAKQLNGNKYVLQTYAYSVESLAFDVLRVDECLSEYYYFEPNQHKLSAFLESYSKIIYPVLMKYLFLMDTLTTIPLKECDFHDCIMPADPAVCYESNSLSSLMEKVNLLDKQLTPMLTNISSFETFLQLSHFRGLQQNNCYKFIRGHDVEDKIINPIINYIKRKQISQEMERIRGSTSPTQWESKRREIKSHFEGTRNFKALVSILPYQINDSIYEKICDHVRGLEL</sequence>
<dbReference type="InterPro" id="IPR029492">
    <property type="entry name" value="DUF4435"/>
</dbReference>
<name>A0AAX2UTB9_AERVE</name>
<evidence type="ECO:0000313" key="3">
    <source>
        <dbReference type="Proteomes" id="UP000796104"/>
    </source>
</evidence>
<protein>
    <recommendedName>
        <fullName evidence="1">DUF4435 domain-containing protein</fullName>
    </recommendedName>
</protein>
<reference evidence="2" key="2">
    <citation type="journal article" date="2019" name="PLoS ONE">
        <title>Identification and characterization of putative Aeromonas spp. T3SS effectors.</title>
        <authorList>
            <person name="Rangel L.T."/>
            <person name="Marden J."/>
            <person name="Colston S."/>
            <person name="Setubal J.C."/>
            <person name="Graf J."/>
            <person name="Gogarten J.P."/>
        </authorList>
    </citation>
    <scope>NUCLEOTIDE SEQUENCE</scope>
    <source>
        <strain evidence="2">BAQ071013-135</strain>
    </source>
</reference>
<organism evidence="2 3">
    <name type="scientific">Aeromonas veronii</name>
    <dbReference type="NCBI Taxonomy" id="654"/>
    <lineage>
        <taxon>Bacteria</taxon>
        <taxon>Pseudomonadati</taxon>
        <taxon>Pseudomonadota</taxon>
        <taxon>Gammaproteobacteria</taxon>
        <taxon>Aeromonadales</taxon>
        <taxon>Aeromonadaceae</taxon>
        <taxon>Aeromonas</taxon>
    </lineage>
</organism>
<accession>A0AAX2UTB9</accession>
<dbReference type="EMBL" id="PDXJ01000016">
    <property type="protein sequence ID" value="TND53349.1"/>
    <property type="molecule type" value="Genomic_DNA"/>
</dbReference>
<dbReference type="AlphaFoldDB" id="A0AAX2UTB9"/>
<proteinExistence type="predicted"/>
<evidence type="ECO:0000313" key="2">
    <source>
        <dbReference type="EMBL" id="TND53349.1"/>
    </source>
</evidence>